<dbReference type="PROSITE" id="PS50157">
    <property type="entry name" value="ZINC_FINGER_C2H2_2"/>
    <property type="match status" value="2"/>
</dbReference>
<proteinExistence type="predicted"/>
<dbReference type="Pfam" id="PF21884">
    <property type="entry name" value="ZUO1-like_ZHD"/>
    <property type="match status" value="1"/>
</dbReference>
<dbReference type="InterPro" id="IPR018253">
    <property type="entry name" value="DnaJ_domain_CS"/>
</dbReference>
<dbReference type="SMART" id="SM00271">
    <property type="entry name" value="DnaJ"/>
    <property type="match status" value="1"/>
</dbReference>
<gene>
    <name evidence="8" type="ORF">LADA_0F01838G</name>
</gene>
<feature type="region of interest" description="Disordered" evidence="5">
    <location>
        <begin position="595"/>
        <end position="617"/>
    </location>
</feature>
<dbReference type="GO" id="GO:0006897">
    <property type="term" value="P:endocytosis"/>
    <property type="evidence" value="ECO:0007669"/>
    <property type="project" value="EnsemblFungi"/>
</dbReference>
<keyword evidence="2 4" id="KW-0863">Zinc-finger</keyword>
<dbReference type="SMART" id="SM00355">
    <property type="entry name" value="ZnF_C2H2"/>
    <property type="match status" value="2"/>
</dbReference>
<feature type="compositionally biased region" description="Acidic residues" evidence="5">
    <location>
        <begin position="431"/>
        <end position="442"/>
    </location>
</feature>
<dbReference type="Proteomes" id="UP000190274">
    <property type="component" value="Chromosome F"/>
</dbReference>
<dbReference type="GO" id="GO:0042273">
    <property type="term" value="P:ribosomal large subunit biogenesis"/>
    <property type="evidence" value="ECO:0007669"/>
    <property type="project" value="EnsemblFungi"/>
</dbReference>
<protein>
    <submittedName>
        <fullName evidence="8">LADA_0F01838g1_1</fullName>
    </submittedName>
</protein>
<dbReference type="PRINTS" id="PR00625">
    <property type="entry name" value="JDOMAIN"/>
</dbReference>
<dbReference type="PANTHER" id="PTHR44029:SF1">
    <property type="entry name" value="DNAJ HOMOLOG SUBFAMILY C MEMBER 21"/>
    <property type="match status" value="1"/>
</dbReference>
<dbReference type="PROSITE" id="PS50076">
    <property type="entry name" value="DNAJ_2"/>
    <property type="match status" value="1"/>
</dbReference>
<dbReference type="SMART" id="SM00451">
    <property type="entry name" value="ZnF_U1"/>
    <property type="match status" value="2"/>
</dbReference>
<evidence type="ECO:0000256" key="3">
    <source>
        <dbReference type="ARBA" id="ARBA00022833"/>
    </source>
</evidence>
<dbReference type="Gene3D" id="1.10.287.110">
    <property type="entry name" value="DnaJ domain"/>
    <property type="match status" value="1"/>
</dbReference>
<dbReference type="PANTHER" id="PTHR44029">
    <property type="entry name" value="DNAJ HOMOLOG SUBFAMILY C MEMBER 21"/>
    <property type="match status" value="1"/>
</dbReference>
<evidence type="ECO:0000256" key="1">
    <source>
        <dbReference type="ARBA" id="ARBA00022723"/>
    </source>
</evidence>
<dbReference type="GO" id="GO:0008270">
    <property type="term" value="F:zinc ion binding"/>
    <property type="evidence" value="ECO:0007669"/>
    <property type="project" value="UniProtKB-KW"/>
</dbReference>
<keyword evidence="1" id="KW-0479">Metal-binding</keyword>
<organism evidence="8 9">
    <name type="scientific">Lachancea dasiensis</name>
    <dbReference type="NCBI Taxonomy" id="1072105"/>
    <lineage>
        <taxon>Eukaryota</taxon>
        <taxon>Fungi</taxon>
        <taxon>Dikarya</taxon>
        <taxon>Ascomycota</taxon>
        <taxon>Saccharomycotina</taxon>
        <taxon>Saccharomycetes</taxon>
        <taxon>Saccharomycetales</taxon>
        <taxon>Saccharomycetaceae</taxon>
        <taxon>Lachancea</taxon>
    </lineage>
</organism>
<dbReference type="GO" id="GO:0001671">
    <property type="term" value="F:ATPase activator activity"/>
    <property type="evidence" value="ECO:0007669"/>
    <property type="project" value="EnsemblFungi"/>
</dbReference>
<dbReference type="GO" id="GO:0003676">
    <property type="term" value="F:nucleic acid binding"/>
    <property type="evidence" value="ECO:0007669"/>
    <property type="project" value="InterPro"/>
</dbReference>
<dbReference type="Pfam" id="PF00226">
    <property type="entry name" value="DnaJ"/>
    <property type="match status" value="1"/>
</dbReference>
<dbReference type="PROSITE" id="PS00636">
    <property type="entry name" value="DNAJ_1"/>
    <property type="match status" value="1"/>
</dbReference>
<dbReference type="EMBL" id="LT598458">
    <property type="protein sequence ID" value="SCU90104.1"/>
    <property type="molecule type" value="Genomic_DNA"/>
</dbReference>
<name>A0A1G4JI58_9SACH</name>
<dbReference type="PROSITE" id="PS00028">
    <property type="entry name" value="ZINC_FINGER_C2H2_1"/>
    <property type="match status" value="2"/>
</dbReference>
<feature type="compositionally biased region" description="Basic residues" evidence="5">
    <location>
        <begin position="601"/>
        <end position="617"/>
    </location>
</feature>
<dbReference type="InterPro" id="IPR001623">
    <property type="entry name" value="DnaJ_domain"/>
</dbReference>
<feature type="compositionally biased region" description="Basic and acidic residues" evidence="5">
    <location>
        <begin position="275"/>
        <end position="298"/>
    </location>
</feature>
<keyword evidence="3" id="KW-0862">Zinc</keyword>
<dbReference type="FunFam" id="1.10.287.110:FF:000046">
    <property type="entry name" value="dnaJ homolog subfamily C member 21"/>
    <property type="match status" value="1"/>
</dbReference>
<evidence type="ECO:0000256" key="2">
    <source>
        <dbReference type="ARBA" id="ARBA00022771"/>
    </source>
</evidence>
<dbReference type="Pfam" id="PF12171">
    <property type="entry name" value="zf-C2H2_jaz"/>
    <property type="match status" value="1"/>
</dbReference>
<evidence type="ECO:0000259" key="6">
    <source>
        <dbReference type="PROSITE" id="PS50076"/>
    </source>
</evidence>
<dbReference type="GO" id="GO:0005829">
    <property type="term" value="C:cytosol"/>
    <property type="evidence" value="ECO:0007669"/>
    <property type="project" value="EnsemblFungi"/>
</dbReference>
<dbReference type="GO" id="GO:0005730">
    <property type="term" value="C:nucleolus"/>
    <property type="evidence" value="ECO:0007669"/>
    <property type="project" value="EnsemblFungi"/>
</dbReference>
<dbReference type="AlphaFoldDB" id="A0A1G4JI58"/>
<feature type="domain" description="C2H2-type" evidence="7">
    <location>
        <begin position="574"/>
        <end position="603"/>
    </location>
</feature>
<dbReference type="InterPro" id="IPR036236">
    <property type="entry name" value="Znf_C2H2_sf"/>
</dbReference>
<evidence type="ECO:0000256" key="4">
    <source>
        <dbReference type="PROSITE-ProRule" id="PRU00042"/>
    </source>
</evidence>
<dbReference type="Gene3D" id="3.30.160.60">
    <property type="entry name" value="Classic Zinc Finger"/>
    <property type="match status" value="1"/>
</dbReference>
<dbReference type="CDD" id="cd06257">
    <property type="entry name" value="DnaJ"/>
    <property type="match status" value="1"/>
</dbReference>
<dbReference type="GO" id="GO:0000055">
    <property type="term" value="P:ribosomal large subunit export from nucleus"/>
    <property type="evidence" value="ECO:0007669"/>
    <property type="project" value="EnsemblFungi"/>
</dbReference>
<accession>A0A1G4JI58</accession>
<feature type="region of interest" description="Disordered" evidence="5">
    <location>
        <begin position="431"/>
        <end position="508"/>
    </location>
</feature>
<dbReference type="Pfam" id="PF13912">
    <property type="entry name" value="zf-C2H2_6"/>
    <property type="match status" value="1"/>
</dbReference>
<feature type="domain" description="J" evidence="6">
    <location>
        <begin position="4"/>
        <end position="70"/>
    </location>
</feature>
<reference evidence="8 9" key="1">
    <citation type="submission" date="2016-03" db="EMBL/GenBank/DDBJ databases">
        <authorList>
            <person name="Devillers H."/>
        </authorList>
    </citation>
    <scope>NUCLEOTIDE SEQUENCE [LARGE SCALE GENOMIC DNA]</scope>
    <source>
        <strain evidence="8">CBS 10888</strain>
    </source>
</reference>
<feature type="compositionally biased region" description="Basic and acidic residues" evidence="5">
    <location>
        <begin position="490"/>
        <end position="504"/>
    </location>
</feature>
<dbReference type="GO" id="GO:0006364">
    <property type="term" value="P:rRNA processing"/>
    <property type="evidence" value="ECO:0007669"/>
    <property type="project" value="EnsemblFungi"/>
</dbReference>
<feature type="domain" description="C2H2-type" evidence="7">
    <location>
        <begin position="347"/>
        <end position="371"/>
    </location>
</feature>
<dbReference type="InterPro" id="IPR054076">
    <property type="entry name" value="ZUO1-like_ZHD"/>
</dbReference>
<feature type="region of interest" description="Disordered" evidence="5">
    <location>
        <begin position="530"/>
        <end position="571"/>
    </location>
</feature>
<dbReference type="STRING" id="1266660.A0A1G4JI58"/>
<dbReference type="InterPro" id="IPR022755">
    <property type="entry name" value="Znf_C2H2_jaz"/>
</dbReference>
<feature type="compositionally biased region" description="Polar residues" evidence="5">
    <location>
        <begin position="471"/>
        <end position="488"/>
    </location>
</feature>
<dbReference type="SUPFAM" id="SSF57667">
    <property type="entry name" value="beta-beta-alpha zinc fingers"/>
    <property type="match status" value="1"/>
</dbReference>
<sequence length="617" mass="70327">MKTCYYELLDVETTASDSDLKKAYRRKALQYHPDKNPNNVDEATAIFANIRAAYEVLADPQERAWYDSHKNQILRDDFDIFGDGYGSGDEYEVDTAVTGITTEDLLQFFNTSLYSRIDDSPAGFYQVAGKVFAKLAGEEVRFGRMQGLPKYDGYQDSFFESDVNTLSYRSACEKYSRPLDAPTMLFPVFGDSSADFQHLQAFYRAWSGFSTVKTFSWKDEYMYSSNYDRRTKRELKKRNEKLRQQAKSEYNKTVKRFVSFIKKFDTRMKEGAAKFEQEKRRKMREDLQRQIEKDRKAQSEGAGDPFKLQSWQTVDDYDWGEIEKQYDEGLRSNKKDDTGASGEGLTFECFICNKTFKSAAQLENHNTTKVHKKNLRLIQREMQKDNLTLGLDAISDVDDFDSANEGALGEDEKQMALQELEAELKRIEEELEGISDDSDMESDAISSPPEQDEIGSTIASEELQQKGEGGSLNSELNSDVSDAGSSTGDFRVDDKVDNDFEASPRIRSCKNKRDELSDLLKELDSSLDFDYEGQVKDSDDGKSWSASKKSKKGKKNDYKASSTLPQGPEMSLDHMCQICGARFGTRNSLFSHIEQEEHAAPIKKVKSKKSARKARKI</sequence>
<evidence type="ECO:0000313" key="8">
    <source>
        <dbReference type="EMBL" id="SCU90104.1"/>
    </source>
</evidence>
<dbReference type="InterPro" id="IPR051964">
    <property type="entry name" value="Chaperone_stress_response"/>
</dbReference>
<dbReference type="InterPro" id="IPR013087">
    <property type="entry name" value="Znf_C2H2_type"/>
</dbReference>
<evidence type="ECO:0000256" key="5">
    <source>
        <dbReference type="SAM" id="MobiDB-lite"/>
    </source>
</evidence>
<dbReference type="SUPFAM" id="SSF46565">
    <property type="entry name" value="Chaperone J-domain"/>
    <property type="match status" value="1"/>
</dbReference>
<feature type="region of interest" description="Disordered" evidence="5">
    <location>
        <begin position="275"/>
        <end position="305"/>
    </location>
</feature>
<feature type="compositionally biased region" description="Basic and acidic residues" evidence="5">
    <location>
        <begin position="533"/>
        <end position="542"/>
    </location>
</feature>
<dbReference type="InterPro" id="IPR003604">
    <property type="entry name" value="Matrin/U1-like-C_Znf_C2H2"/>
</dbReference>
<dbReference type="InterPro" id="IPR036869">
    <property type="entry name" value="J_dom_sf"/>
</dbReference>
<evidence type="ECO:0000259" key="7">
    <source>
        <dbReference type="PROSITE" id="PS50157"/>
    </source>
</evidence>
<dbReference type="OrthoDB" id="5894at2759"/>
<keyword evidence="9" id="KW-1185">Reference proteome</keyword>
<evidence type="ECO:0000313" key="9">
    <source>
        <dbReference type="Proteomes" id="UP000190274"/>
    </source>
</evidence>